<evidence type="ECO:0000256" key="5">
    <source>
        <dbReference type="ARBA" id="ARBA00048539"/>
    </source>
</evidence>
<comment type="domain">
    <text evidence="6">The N-terminal region contains the highly conserved SGGXDS motif, predicted to be a P-loop motif involved in ATP binding.</text>
</comment>
<dbReference type="EC" id="6.3.4.19" evidence="6"/>
<comment type="caution">
    <text evidence="9">The sequence shown here is derived from an EMBL/GenBank/DDBJ whole genome shotgun (WGS) entry which is preliminary data.</text>
</comment>
<dbReference type="GO" id="GO:0032267">
    <property type="term" value="F:tRNA(Ile)-lysidine synthase activity"/>
    <property type="evidence" value="ECO:0007669"/>
    <property type="project" value="UniProtKB-EC"/>
</dbReference>
<dbReference type="PANTHER" id="PTHR43033">
    <property type="entry name" value="TRNA(ILE)-LYSIDINE SYNTHASE-RELATED"/>
    <property type="match status" value="1"/>
</dbReference>
<dbReference type="NCBIfam" id="TIGR02432">
    <property type="entry name" value="lysidine_TilS_N"/>
    <property type="match status" value="1"/>
</dbReference>
<dbReference type="SUPFAM" id="SSF52402">
    <property type="entry name" value="Adenine nucleotide alpha hydrolases-like"/>
    <property type="match status" value="1"/>
</dbReference>
<proteinExistence type="inferred from homology"/>
<dbReference type="CDD" id="cd01992">
    <property type="entry name" value="TilS_N"/>
    <property type="match status" value="1"/>
</dbReference>
<protein>
    <recommendedName>
        <fullName evidence="6">tRNA(Ile)-lysidine synthase</fullName>
        <ecNumber evidence="6">6.3.4.19</ecNumber>
    </recommendedName>
    <alternativeName>
        <fullName evidence="6">tRNA(Ile)-2-lysyl-cytidine synthase</fullName>
    </alternativeName>
    <alternativeName>
        <fullName evidence="6">tRNA(Ile)-lysidine synthetase</fullName>
    </alternativeName>
</protein>
<dbReference type="HAMAP" id="MF_01161">
    <property type="entry name" value="tRNA_Ile_lys_synt"/>
    <property type="match status" value="1"/>
</dbReference>
<dbReference type="InterPro" id="IPR014729">
    <property type="entry name" value="Rossmann-like_a/b/a_fold"/>
</dbReference>
<reference evidence="9 10" key="1">
    <citation type="submission" date="2024-05" db="EMBL/GenBank/DDBJ databases">
        <authorList>
            <person name="Yi C."/>
        </authorList>
    </citation>
    <scope>NUCLEOTIDE SEQUENCE [LARGE SCALE GENOMIC DNA]</scope>
    <source>
        <strain evidence="9 10">XS13</strain>
    </source>
</reference>
<evidence type="ECO:0000256" key="3">
    <source>
        <dbReference type="ARBA" id="ARBA00022741"/>
    </source>
</evidence>
<feature type="region of interest" description="Disordered" evidence="7">
    <location>
        <begin position="1"/>
        <end position="36"/>
    </location>
</feature>
<comment type="function">
    <text evidence="6">Ligates lysine onto the cytidine present at position 34 of the AUA codon-specific tRNA(Ile) that contains the anticodon CAU, in an ATP-dependent manner. Cytidine is converted to lysidine, thus changing the amino acid specificity of the tRNA from methionine to isoleucine.</text>
</comment>
<dbReference type="InterPro" id="IPR011063">
    <property type="entry name" value="TilS/TtcA_N"/>
</dbReference>
<feature type="domain" description="tRNA(Ile)-lysidine/2-thiocytidine synthase N-terminal" evidence="8">
    <location>
        <begin position="60"/>
        <end position="239"/>
    </location>
</feature>
<evidence type="ECO:0000256" key="6">
    <source>
        <dbReference type="HAMAP-Rule" id="MF_01161"/>
    </source>
</evidence>
<dbReference type="PANTHER" id="PTHR43033:SF1">
    <property type="entry name" value="TRNA(ILE)-LYSIDINE SYNTHASE-RELATED"/>
    <property type="match status" value="1"/>
</dbReference>
<name>A0ABV0IFR1_9MICC</name>
<accession>A0ABV0IFR1</accession>
<dbReference type="Gene3D" id="1.20.59.20">
    <property type="match status" value="1"/>
</dbReference>
<dbReference type="Proteomes" id="UP001484097">
    <property type="component" value="Unassembled WGS sequence"/>
</dbReference>
<dbReference type="Pfam" id="PF01171">
    <property type="entry name" value="ATP_bind_3"/>
    <property type="match status" value="1"/>
</dbReference>
<dbReference type="EMBL" id="JBDXMX010000002">
    <property type="protein sequence ID" value="MEO9246982.1"/>
    <property type="molecule type" value="Genomic_DNA"/>
</dbReference>
<evidence type="ECO:0000313" key="10">
    <source>
        <dbReference type="Proteomes" id="UP001484097"/>
    </source>
</evidence>
<sequence>MGRAHPGAGLSSAADGGTIPGPGTTPAGPDRWPPTSRWPEALNRAVRALAAATHGRTLPLVGLSGGADSLALAVAAAEAVRTRATPELAAGVGAVIVDHGLQPGSAGVARRAAAVARALGLDPVVVERVDVPVTGAGPEAEARTVRHAALDAAARRLGSGAVLLGHTRDDQAEQVLLGLARGSGTRTLAGMPRRRGLLLRPLLDLTRQDTEAICRWVGLRWWEDPANEDPAYLRSRIRTCVLPTLEDPDRGLGPGLTAALARSADIAAEDAAALETWAGREFARLRQDDQVEREAGEAPGLRPASCPVSLPMEELAALPDAIRYRVISSAVVAAGGERPSRERVRAVDRLVATRSTGGSSAGPVELAGGVVSHRRTAGGYARLVLSAVTPFSPIRTGPAEGVIP</sequence>
<keyword evidence="2 6" id="KW-0819">tRNA processing</keyword>
<evidence type="ECO:0000256" key="1">
    <source>
        <dbReference type="ARBA" id="ARBA00022598"/>
    </source>
</evidence>
<dbReference type="Gene3D" id="3.40.50.620">
    <property type="entry name" value="HUPs"/>
    <property type="match status" value="1"/>
</dbReference>
<keyword evidence="6" id="KW-0963">Cytoplasm</keyword>
<organism evidence="9 10">
    <name type="scientific">Citricoccus nitrophenolicus</name>
    <dbReference type="NCBI Taxonomy" id="863575"/>
    <lineage>
        <taxon>Bacteria</taxon>
        <taxon>Bacillati</taxon>
        <taxon>Actinomycetota</taxon>
        <taxon>Actinomycetes</taxon>
        <taxon>Micrococcales</taxon>
        <taxon>Micrococcaceae</taxon>
        <taxon>Citricoccus</taxon>
    </lineage>
</organism>
<comment type="catalytic activity">
    <reaction evidence="5 6">
        <text>cytidine(34) in tRNA(Ile2) + L-lysine + ATP = lysidine(34) in tRNA(Ile2) + AMP + diphosphate + H(+)</text>
        <dbReference type="Rhea" id="RHEA:43744"/>
        <dbReference type="Rhea" id="RHEA-COMP:10625"/>
        <dbReference type="Rhea" id="RHEA-COMP:10670"/>
        <dbReference type="ChEBI" id="CHEBI:15378"/>
        <dbReference type="ChEBI" id="CHEBI:30616"/>
        <dbReference type="ChEBI" id="CHEBI:32551"/>
        <dbReference type="ChEBI" id="CHEBI:33019"/>
        <dbReference type="ChEBI" id="CHEBI:82748"/>
        <dbReference type="ChEBI" id="CHEBI:83665"/>
        <dbReference type="ChEBI" id="CHEBI:456215"/>
        <dbReference type="EC" id="6.3.4.19"/>
    </reaction>
</comment>
<gene>
    <name evidence="6 9" type="primary">tilS</name>
    <name evidence="9" type="ORF">ABDK96_04750</name>
</gene>
<feature type="binding site" evidence="6">
    <location>
        <begin position="64"/>
        <end position="69"/>
    </location>
    <ligand>
        <name>ATP</name>
        <dbReference type="ChEBI" id="CHEBI:30616"/>
    </ligand>
</feature>
<evidence type="ECO:0000256" key="2">
    <source>
        <dbReference type="ARBA" id="ARBA00022694"/>
    </source>
</evidence>
<evidence type="ECO:0000256" key="7">
    <source>
        <dbReference type="SAM" id="MobiDB-lite"/>
    </source>
</evidence>
<keyword evidence="3 6" id="KW-0547">Nucleotide-binding</keyword>
<evidence type="ECO:0000256" key="4">
    <source>
        <dbReference type="ARBA" id="ARBA00022840"/>
    </source>
</evidence>
<keyword evidence="1 6" id="KW-0436">Ligase</keyword>
<dbReference type="SUPFAM" id="SSF82829">
    <property type="entry name" value="MesJ substrate recognition domain-like"/>
    <property type="match status" value="1"/>
</dbReference>
<feature type="compositionally biased region" description="Low complexity" evidence="7">
    <location>
        <begin position="13"/>
        <end position="30"/>
    </location>
</feature>
<evidence type="ECO:0000259" key="8">
    <source>
        <dbReference type="Pfam" id="PF01171"/>
    </source>
</evidence>
<dbReference type="InterPro" id="IPR012795">
    <property type="entry name" value="tRNA_Ile_lys_synt_N"/>
</dbReference>
<comment type="similarity">
    <text evidence="6">Belongs to the tRNA(Ile)-lysidine synthase family.</text>
</comment>
<dbReference type="InterPro" id="IPR012094">
    <property type="entry name" value="tRNA_Ile_lys_synt"/>
</dbReference>
<keyword evidence="4 6" id="KW-0067">ATP-binding</keyword>
<comment type="subcellular location">
    <subcellularLocation>
        <location evidence="6">Cytoplasm</location>
    </subcellularLocation>
</comment>
<keyword evidence="10" id="KW-1185">Reference proteome</keyword>
<evidence type="ECO:0000313" key="9">
    <source>
        <dbReference type="EMBL" id="MEO9246982.1"/>
    </source>
</evidence>